<dbReference type="Gene3D" id="3.40.50.300">
    <property type="entry name" value="P-loop containing nucleotide triphosphate hydrolases"/>
    <property type="match status" value="2"/>
</dbReference>
<keyword evidence="6 12" id="KW-0347">Helicase</keyword>
<dbReference type="PANTHER" id="PTHR30580">
    <property type="entry name" value="PRIMOSOMAL PROTEIN N"/>
    <property type="match status" value="1"/>
</dbReference>
<feature type="binding site" evidence="12">
    <location>
        <position position="533"/>
    </location>
    <ligand>
        <name>Zn(2+)</name>
        <dbReference type="ChEBI" id="CHEBI:29105"/>
        <label>1</label>
    </ligand>
</feature>
<dbReference type="EMBL" id="QEAS01000007">
    <property type="protein sequence ID" value="PWG80870.1"/>
    <property type="molecule type" value="Genomic_DNA"/>
</dbReference>
<evidence type="ECO:0000256" key="7">
    <source>
        <dbReference type="ARBA" id="ARBA00022833"/>
    </source>
</evidence>
<dbReference type="InterPro" id="IPR041222">
    <property type="entry name" value="PriA_3primeBD"/>
</dbReference>
<accession>A0A2U2PHM0</accession>
<dbReference type="PROSITE" id="PS51192">
    <property type="entry name" value="HELICASE_ATP_BIND_1"/>
    <property type="match status" value="1"/>
</dbReference>
<dbReference type="Proteomes" id="UP000245647">
    <property type="component" value="Unassembled WGS sequence"/>
</dbReference>
<comment type="cofactor">
    <cofactor evidence="12">
        <name>Zn(2+)</name>
        <dbReference type="ChEBI" id="CHEBI:29105"/>
    </cofactor>
    <text evidence="12">Binds 2 zinc ions per subunit.</text>
</comment>
<dbReference type="SUPFAM" id="SSF52540">
    <property type="entry name" value="P-loop containing nucleoside triphosphate hydrolases"/>
    <property type="match status" value="2"/>
</dbReference>
<dbReference type="GO" id="GO:0043138">
    <property type="term" value="F:3'-5' DNA helicase activity"/>
    <property type="evidence" value="ECO:0007669"/>
    <property type="project" value="UniProtKB-EC"/>
</dbReference>
<evidence type="ECO:0000313" key="16">
    <source>
        <dbReference type="Proteomes" id="UP000245647"/>
    </source>
</evidence>
<dbReference type="GO" id="GO:0006269">
    <property type="term" value="P:DNA replication, synthesis of primer"/>
    <property type="evidence" value="ECO:0007669"/>
    <property type="project" value="UniProtKB-KW"/>
</dbReference>
<evidence type="ECO:0000259" key="14">
    <source>
        <dbReference type="PROSITE" id="PS51194"/>
    </source>
</evidence>
<comment type="function">
    <text evidence="12">Initiates the restart of stalled replication forks, which reloads the replicative helicase on sites other than the origin of replication. Recognizes and binds to abandoned replication forks and remodels them to uncover a helicase loading site. Promotes assembly of the primosome at these replication forks.</text>
</comment>
<reference evidence="15 16" key="1">
    <citation type="submission" date="2018-04" db="EMBL/GenBank/DDBJ databases">
        <title>Pedobacter chongqingensis sp. nov., isolated from a rottenly hemp rope.</title>
        <authorList>
            <person name="Cai Y."/>
        </authorList>
    </citation>
    <scope>NUCLEOTIDE SEQUENCE [LARGE SCALE GENOMIC DNA]</scope>
    <source>
        <strain evidence="15 16">FJ4-8</strain>
    </source>
</reference>
<dbReference type="NCBIfam" id="TIGR00595">
    <property type="entry name" value="priA"/>
    <property type="match status" value="1"/>
</dbReference>
<dbReference type="FunFam" id="3.40.50.300:FF:000489">
    <property type="entry name" value="Primosome assembly protein PriA"/>
    <property type="match status" value="1"/>
</dbReference>
<evidence type="ECO:0000259" key="13">
    <source>
        <dbReference type="PROSITE" id="PS51192"/>
    </source>
</evidence>
<keyword evidence="16" id="KW-1185">Reference proteome</keyword>
<keyword evidence="3 12" id="KW-0479">Metal-binding</keyword>
<feature type="binding site" evidence="12">
    <location>
        <position position="542"/>
    </location>
    <ligand>
        <name>Zn(2+)</name>
        <dbReference type="ChEBI" id="CHEBI:29105"/>
        <label>2</label>
    </ligand>
</feature>
<evidence type="ECO:0000256" key="6">
    <source>
        <dbReference type="ARBA" id="ARBA00022806"/>
    </source>
</evidence>
<dbReference type="SUPFAM" id="SSF46785">
    <property type="entry name" value="Winged helix' DNA-binding domain"/>
    <property type="match status" value="1"/>
</dbReference>
<dbReference type="InterPro" id="IPR014001">
    <property type="entry name" value="Helicase_ATP-bd"/>
</dbReference>
<dbReference type="GO" id="GO:0008270">
    <property type="term" value="F:zinc ion binding"/>
    <property type="evidence" value="ECO:0007669"/>
    <property type="project" value="UniProtKB-UniRule"/>
</dbReference>
<dbReference type="Pfam" id="PF00270">
    <property type="entry name" value="DEAD"/>
    <property type="match status" value="1"/>
</dbReference>
<dbReference type="InterPro" id="IPR005259">
    <property type="entry name" value="PriA"/>
</dbReference>
<dbReference type="InterPro" id="IPR036390">
    <property type="entry name" value="WH_DNA-bd_sf"/>
</dbReference>
<feature type="binding site" evidence="12">
    <location>
        <position position="573"/>
    </location>
    <ligand>
        <name>Zn(2+)</name>
        <dbReference type="ChEBI" id="CHEBI:29105"/>
        <label>1</label>
    </ligand>
</feature>
<keyword evidence="4 12" id="KW-0547">Nucleotide-binding</keyword>
<keyword evidence="10 12" id="KW-0413">Isomerase</keyword>
<evidence type="ECO:0000256" key="8">
    <source>
        <dbReference type="ARBA" id="ARBA00022840"/>
    </source>
</evidence>
<comment type="caution">
    <text evidence="15">The sequence shown here is derived from an EMBL/GenBank/DDBJ whole genome shotgun (WGS) entry which is preliminary data.</text>
</comment>
<dbReference type="SMART" id="SM00487">
    <property type="entry name" value="DEXDc"/>
    <property type="match status" value="1"/>
</dbReference>
<dbReference type="InterPro" id="IPR011545">
    <property type="entry name" value="DEAD/DEAH_box_helicase_dom"/>
</dbReference>
<dbReference type="RefSeq" id="WP_109415725.1">
    <property type="nucleotide sequence ID" value="NZ_QEAS01000007.1"/>
</dbReference>
<keyword evidence="2 12" id="KW-0235">DNA replication</keyword>
<comment type="catalytic activity">
    <reaction evidence="11 12">
        <text>ATP + H2O = ADP + phosphate + H(+)</text>
        <dbReference type="Rhea" id="RHEA:13065"/>
        <dbReference type="ChEBI" id="CHEBI:15377"/>
        <dbReference type="ChEBI" id="CHEBI:15378"/>
        <dbReference type="ChEBI" id="CHEBI:30616"/>
        <dbReference type="ChEBI" id="CHEBI:43474"/>
        <dbReference type="ChEBI" id="CHEBI:456216"/>
        <dbReference type="EC" id="5.6.2.4"/>
    </reaction>
</comment>
<dbReference type="CDD" id="cd18804">
    <property type="entry name" value="SF2_C_priA"/>
    <property type="match status" value="1"/>
</dbReference>
<feature type="binding site" evidence="12">
    <location>
        <position position="545"/>
    </location>
    <ligand>
        <name>Zn(2+)</name>
        <dbReference type="ChEBI" id="CHEBI:29105"/>
        <label>2</label>
    </ligand>
</feature>
<dbReference type="FunFam" id="3.40.1440.60:FF:000001">
    <property type="entry name" value="Primosomal protein N"/>
    <property type="match status" value="1"/>
</dbReference>
<dbReference type="GO" id="GO:1990077">
    <property type="term" value="C:primosome complex"/>
    <property type="evidence" value="ECO:0007669"/>
    <property type="project" value="UniProtKB-UniRule"/>
</dbReference>
<dbReference type="EC" id="5.6.2.4" evidence="12"/>
<evidence type="ECO:0000256" key="9">
    <source>
        <dbReference type="ARBA" id="ARBA00023125"/>
    </source>
</evidence>
<comment type="similarity">
    <text evidence="12">Belongs to the helicase family. PriA subfamily.</text>
</comment>
<organism evidence="15 16">
    <name type="scientific">Pararcticibacter amylolyticus</name>
    <dbReference type="NCBI Taxonomy" id="2173175"/>
    <lineage>
        <taxon>Bacteria</taxon>
        <taxon>Pseudomonadati</taxon>
        <taxon>Bacteroidota</taxon>
        <taxon>Sphingobacteriia</taxon>
        <taxon>Sphingobacteriales</taxon>
        <taxon>Sphingobacteriaceae</taxon>
        <taxon>Pararcticibacter</taxon>
    </lineage>
</organism>
<feature type="binding site" evidence="12">
    <location>
        <position position="563"/>
    </location>
    <ligand>
        <name>Zn(2+)</name>
        <dbReference type="ChEBI" id="CHEBI:29105"/>
        <label>2</label>
    </ligand>
</feature>
<dbReference type="InterPro" id="IPR027417">
    <property type="entry name" value="P-loop_NTPase"/>
</dbReference>
<dbReference type="AlphaFoldDB" id="A0A2U2PHM0"/>
<dbReference type="GO" id="GO:0016887">
    <property type="term" value="F:ATP hydrolysis activity"/>
    <property type="evidence" value="ECO:0007669"/>
    <property type="project" value="RHEA"/>
</dbReference>
<evidence type="ECO:0000256" key="5">
    <source>
        <dbReference type="ARBA" id="ARBA00022801"/>
    </source>
</evidence>
<evidence type="ECO:0000256" key="12">
    <source>
        <dbReference type="HAMAP-Rule" id="MF_00983"/>
    </source>
</evidence>
<dbReference type="InterPro" id="IPR042115">
    <property type="entry name" value="PriA_3primeBD_sf"/>
</dbReference>
<dbReference type="Gene3D" id="3.40.1440.60">
    <property type="entry name" value="PriA, 3(prime) DNA-binding domain"/>
    <property type="match status" value="1"/>
</dbReference>
<evidence type="ECO:0000256" key="4">
    <source>
        <dbReference type="ARBA" id="ARBA00022741"/>
    </source>
</evidence>
<feature type="binding site" evidence="12">
    <location>
        <position position="560"/>
    </location>
    <ligand>
        <name>Zn(2+)</name>
        <dbReference type="ChEBI" id="CHEBI:29105"/>
        <label>2</label>
    </ligand>
</feature>
<keyword evidence="7 12" id="KW-0862">Zinc</keyword>
<keyword evidence="5 12" id="KW-0378">Hydrolase</keyword>
<dbReference type="SMART" id="SM00490">
    <property type="entry name" value="HELICc"/>
    <property type="match status" value="1"/>
</dbReference>
<dbReference type="Pfam" id="PF18319">
    <property type="entry name" value="Zn_ribbon_PriA"/>
    <property type="match status" value="1"/>
</dbReference>
<dbReference type="Pfam" id="PF18074">
    <property type="entry name" value="PriA_C"/>
    <property type="match status" value="1"/>
</dbReference>
<feature type="binding site" evidence="12">
    <location>
        <position position="536"/>
    </location>
    <ligand>
        <name>Zn(2+)</name>
        <dbReference type="ChEBI" id="CHEBI:29105"/>
        <label>1</label>
    </ligand>
</feature>
<dbReference type="GO" id="GO:0005524">
    <property type="term" value="F:ATP binding"/>
    <property type="evidence" value="ECO:0007669"/>
    <property type="project" value="UniProtKB-UniRule"/>
</dbReference>
<feature type="domain" description="Helicase C-terminal" evidence="14">
    <location>
        <begin position="568"/>
        <end position="722"/>
    </location>
</feature>
<name>A0A2U2PHM0_9SPHI</name>
<dbReference type="InterPro" id="IPR001650">
    <property type="entry name" value="Helicase_C-like"/>
</dbReference>
<feature type="binding site" evidence="12">
    <location>
        <position position="576"/>
    </location>
    <ligand>
        <name>Zn(2+)</name>
        <dbReference type="ChEBI" id="CHEBI:29105"/>
        <label>1</label>
    </ligand>
</feature>
<comment type="catalytic activity">
    <reaction evidence="12">
        <text>Couples ATP hydrolysis with the unwinding of duplex DNA by translocating in the 3'-5' direction.</text>
        <dbReference type="EC" id="5.6.2.4"/>
    </reaction>
</comment>
<keyword evidence="9 12" id="KW-0238">DNA-binding</keyword>
<feature type="domain" description="Helicase ATP-binding" evidence="13">
    <location>
        <begin position="303"/>
        <end position="470"/>
    </location>
</feature>
<dbReference type="PROSITE" id="PS51194">
    <property type="entry name" value="HELICASE_CTER"/>
    <property type="match status" value="1"/>
</dbReference>
<dbReference type="CDD" id="cd17929">
    <property type="entry name" value="DEXHc_priA"/>
    <property type="match status" value="1"/>
</dbReference>
<keyword evidence="1 12" id="KW-0639">Primosome</keyword>
<dbReference type="InterPro" id="IPR041236">
    <property type="entry name" value="PriA_C"/>
</dbReference>
<dbReference type="InterPro" id="IPR040498">
    <property type="entry name" value="PriA_CRR"/>
</dbReference>
<evidence type="ECO:0000256" key="11">
    <source>
        <dbReference type="ARBA" id="ARBA00048988"/>
    </source>
</evidence>
<evidence type="ECO:0000256" key="1">
    <source>
        <dbReference type="ARBA" id="ARBA00022515"/>
    </source>
</evidence>
<evidence type="ECO:0000256" key="2">
    <source>
        <dbReference type="ARBA" id="ARBA00022705"/>
    </source>
</evidence>
<dbReference type="GO" id="GO:0003677">
    <property type="term" value="F:DNA binding"/>
    <property type="evidence" value="ECO:0007669"/>
    <property type="project" value="UniProtKB-UniRule"/>
</dbReference>
<dbReference type="OrthoDB" id="9759544at2"/>
<gene>
    <name evidence="12 15" type="primary">priA</name>
    <name evidence="15" type="ORF">DDR33_10500</name>
</gene>
<dbReference type="HAMAP" id="MF_00983">
    <property type="entry name" value="PriA"/>
    <property type="match status" value="1"/>
</dbReference>
<dbReference type="GO" id="GO:0006310">
    <property type="term" value="P:DNA recombination"/>
    <property type="evidence" value="ECO:0007669"/>
    <property type="project" value="InterPro"/>
</dbReference>
<dbReference type="PANTHER" id="PTHR30580:SF0">
    <property type="entry name" value="PRIMOSOMAL PROTEIN N"/>
    <property type="match status" value="1"/>
</dbReference>
<dbReference type="GO" id="GO:0006302">
    <property type="term" value="P:double-strand break repair"/>
    <property type="evidence" value="ECO:0007669"/>
    <property type="project" value="InterPro"/>
</dbReference>
<dbReference type="Pfam" id="PF17764">
    <property type="entry name" value="PriA_3primeBD"/>
    <property type="match status" value="1"/>
</dbReference>
<protein>
    <recommendedName>
        <fullName evidence="12">Replication restart protein PriA</fullName>
    </recommendedName>
    <alternativeName>
        <fullName evidence="12">ATP-dependent DNA helicase PriA</fullName>
        <ecNumber evidence="12">5.6.2.4</ecNumber>
    </alternativeName>
    <alternativeName>
        <fullName evidence="12">DNA 3'-5' helicase PriA</fullName>
    </alternativeName>
</protein>
<dbReference type="Pfam" id="PF00271">
    <property type="entry name" value="Helicase_C"/>
    <property type="match status" value="1"/>
</dbReference>
<proteinExistence type="inferred from homology"/>
<dbReference type="GO" id="GO:0006270">
    <property type="term" value="P:DNA replication initiation"/>
    <property type="evidence" value="ECO:0007669"/>
    <property type="project" value="TreeGrafter"/>
</dbReference>
<sequence length="827" mass="94447">MLELNEGKRDDRTFFADVILPLAISKTYTYRVPQALKAQVAVGKRVVVQFGKSRIYTAIVYHISETPPQLYEAKYIMDVLDEIPVVNAHQISLWEWISSYYMCHIGEVMQAALPSALKLASETRVVLMKDAVYDKGELSDKEFLIMDALEIQPELKVSDIAKLLGQKSVFRLLKSLFDKGIIHISEEIAERFKPKQLTFLRLNSYYDEPENKRALFEILEKSPKQLEVLLAYMKLSRNAPSSVAKKDLLEESGCSSAILKTLITKEIFISESRVVSRLYEQDQALSPEFRLSDDQQAVSESIKTHFQDKDVTLLHGVTSSGKTQLYVKLIEEVIQSGKQVLYLLPEIALTAQIIERLRAYFGKKIGIYHSRIGDNERAEVWNKVLNKEYSVVLGARSAVFLPFSELGLIVVDEEHESSYKQYDPAPRYHARDTAIYLAHLHRSKVLLGSATPSLESYYNAKTGKYGFAELKQRYGDSNLPVIQVVSIAEETSRKTMQSHFTSVLVAEIKQALGRKEQVILFQNRRGYTPMLICKTCGYIPQCIHCDVSLTFHKSTGKLHCHYCGYKQDTVSVCPACGSTHIEQKGFGTEKIEDDLQFIFPDARISRMDLDTTRSKNSFQRILNDFEDQKIDILVGTQIVAKGLDFDKVTLIGIINADSLLNYPDFRAFEKSFQLLSQVGGRAGRRERQGKVIIQSHNIHHRVIDQVIHHNYEGLFRTEMTERKSFHYPPLYRMIRIDVKNKDQFVLNEAAQRLAAEFRNVLGARVLGPEDPLVTRVRNFFIKTMYIKIEREGISVSKVKNFLKSALLTFDTDKRNKGTIVQVDVDPY</sequence>
<evidence type="ECO:0000313" key="15">
    <source>
        <dbReference type="EMBL" id="PWG80870.1"/>
    </source>
</evidence>
<keyword evidence="8 12" id="KW-0067">ATP-binding</keyword>
<comment type="subunit">
    <text evidence="12">Component of the replication restart primosome.</text>
</comment>
<evidence type="ECO:0000256" key="3">
    <source>
        <dbReference type="ARBA" id="ARBA00022723"/>
    </source>
</evidence>
<evidence type="ECO:0000256" key="10">
    <source>
        <dbReference type="ARBA" id="ARBA00023235"/>
    </source>
</evidence>